<protein>
    <submittedName>
        <fullName evidence="2">Uncharacterized protein</fullName>
    </submittedName>
</protein>
<organism evidence="2 3">
    <name type="scientific">Tanacetum coccineum</name>
    <dbReference type="NCBI Taxonomy" id="301880"/>
    <lineage>
        <taxon>Eukaryota</taxon>
        <taxon>Viridiplantae</taxon>
        <taxon>Streptophyta</taxon>
        <taxon>Embryophyta</taxon>
        <taxon>Tracheophyta</taxon>
        <taxon>Spermatophyta</taxon>
        <taxon>Magnoliopsida</taxon>
        <taxon>eudicotyledons</taxon>
        <taxon>Gunneridae</taxon>
        <taxon>Pentapetalae</taxon>
        <taxon>asterids</taxon>
        <taxon>campanulids</taxon>
        <taxon>Asterales</taxon>
        <taxon>Asteraceae</taxon>
        <taxon>Asteroideae</taxon>
        <taxon>Anthemideae</taxon>
        <taxon>Anthemidinae</taxon>
        <taxon>Tanacetum</taxon>
    </lineage>
</organism>
<comment type="caution">
    <text evidence="2">The sequence shown here is derived from an EMBL/GenBank/DDBJ whole genome shotgun (WGS) entry which is preliminary data.</text>
</comment>
<feature type="region of interest" description="Disordered" evidence="1">
    <location>
        <begin position="293"/>
        <end position="334"/>
    </location>
</feature>
<feature type="compositionally biased region" description="Low complexity" evidence="1">
    <location>
        <begin position="61"/>
        <end position="75"/>
    </location>
</feature>
<feature type="compositionally biased region" description="Basic and acidic residues" evidence="1">
    <location>
        <begin position="174"/>
        <end position="190"/>
    </location>
</feature>
<evidence type="ECO:0000313" key="3">
    <source>
        <dbReference type="Proteomes" id="UP001151760"/>
    </source>
</evidence>
<sequence>MVHQIIDFLEIEVTLCYALNKEARFLCFHYDLKTIFWRSAEATTYDNGEVQIAAIIDDVSEPSTSPSRITSSPSHSPEPSPSPAPSFEHSPDHTTAAALQPSPTQPSPHNHHTTQPSPTQPSPTQPSTRAEHHFSNNPMTHLPCCAHHMANDEGSLKLNDFDEFLIWEDDSSKQGKEIHPDVRKNDEEKRTRKARKKAIMLESEPKKKSKKEIEQERLSFAEAIRLEEQMNEEQRAQIARDEEIARQWDEEERQRAMSEAKSTKKIDWNDPSVIRPIFEKVWDFNQHIEPMEHGSEKMKSPKKIEEEDADTQKEMKEVVKESRAKRKKSLPKKEGLIRDRKDVESLSTKYPIVDWKTYTLTEKFSKELDILVKERSVLQDRKIDLKLGKSVTLYLSRIEEDEIWKESA</sequence>
<evidence type="ECO:0000256" key="1">
    <source>
        <dbReference type="SAM" id="MobiDB-lite"/>
    </source>
</evidence>
<feature type="region of interest" description="Disordered" evidence="1">
    <location>
        <begin position="57"/>
        <end position="137"/>
    </location>
</feature>
<dbReference type="Proteomes" id="UP001151760">
    <property type="component" value="Unassembled WGS sequence"/>
</dbReference>
<reference evidence="2" key="1">
    <citation type="journal article" date="2022" name="Int. J. Mol. Sci.">
        <title>Draft Genome of Tanacetum Coccineum: Genomic Comparison of Closely Related Tanacetum-Family Plants.</title>
        <authorList>
            <person name="Yamashiro T."/>
            <person name="Shiraishi A."/>
            <person name="Nakayama K."/>
            <person name="Satake H."/>
        </authorList>
    </citation>
    <scope>NUCLEOTIDE SEQUENCE</scope>
</reference>
<accession>A0ABQ4X1H4</accession>
<gene>
    <name evidence="2" type="ORF">Tco_0653820</name>
</gene>
<keyword evidence="3" id="KW-1185">Reference proteome</keyword>
<dbReference type="EMBL" id="BQNB010009121">
    <property type="protein sequence ID" value="GJS59036.1"/>
    <property type="molecule type" value="Genomic_DNA"/>
</dbReference>
<feature type="region of interest" description="Disordered" evidence="1">
    <location>
        <begin position="174"/>
        <end position="193"/>
    </location>
</feature>
<evidence type="ECO:0000313" key="2">
    <source>
        <dbReference type="EMBL" id="GJS59036.1"/>
    </source>
</evidence>
<reference evidence="2" key="2">
    <citation type="submission" date="2022-01" db="EMBL/GenBank/DDBJ databases">
        <authorList>
            <person name="Yamashiro T."/>
            <person name="Shiraishi A."/>
            <person name="Satake H."/>
            <person name="Nakayama K."/>
        </authorList>
    </citation>
    <scope>NUCLEOTIDE SEQUENCE</scope>
</reference>
<name>A0ABQ4X1H4_9ASTR</name>
<proteinExistence type="predicted"/>
<feature type="compositionally biased region" description="Basic and acidic residues" evidence="1">
    <location>
        <begin position="293"/>
        <end position="322"/>
    </location>
</feature>